<dbReference type="AlphaFoldDB" id="A0A397H426"/>
<gene>
    <name evidence="1" type="ORF">Glove_399g34</name>
</gene>
<reference evidence="1 2" key="1">
    <citation type="submission" date="2018-08" db="EMBL/GenBank/DDBJ databases">
        <title>Genome and evolution of the arbuscular mycorrhizal fungus Diversispora epigaea (formerly Glomus versiforme) and its bacterial endosymbionts.</title>
        <authorList>
            <person name="Sun X."/>
            <person name="Fei Z."/>
            <person name="Harrison M."/>
        </authorList>
    </citation>
    <scope>NUCLEOTIDE SEQUENCE [LARGE SCALE GENOMIC DNA]</scope>
    <source>
        <strain evidence="1 2">IT104</strain>
    </source>
</reference>
<accession>A0A397H426</accession>
<organism evidence="1 2">
    <name type="scientific">Diversispora epigaea</name>
    <dbReference type="NCBI Taxonomy" id="1348612"/>
    <lineage>
        <taxon>Eukaryota</taxon>
        <taxon>Fungi</taxon>
        <taxon>Fungi incertae sedis</taxon>
        <taxon>Mucoromycota</taxon>
        <taxon>Glomeromycotina</taxon>
        <taxon>Glomeromycetes</taxon>
        <taxon>Diversisporales</taxon>
        <taxon>Diversisporaceae</taxon>
        <taxon>Diversispora</taxon>
    </lineage>
</organism>
<dbReference type="EMBL" id="PQFF01000356">
    <property type="protein sequence ID" value="RHZ56628.1"/>
    <property type="molecule type" value="Genomic_DNA"/>
</dbReference>
<dbReference type="Proteomes" id="UP000266861">
    <property type="component" value="Unassembled WGS sequence"/>
</dbReference>
<name>A0A397H426_9GLOM</name>
<protein>
    <submittedName>
        <fullName evidence="1">Uncharacterized protein</fullName>
    </submittedName>
</protein>
<evidence type="ECO:0000313" key="2">
    <source>
        <dbReference type="Proteomes" id="UP000266861"/>
    </source>
</evidence>
<comment type="caution">
    <text evidence="1">The sequence shown here is derived from an EMBL/GenBank/DDBJ whole genome shotgun (WGS) entry which is preliminary data.</text>
</comment>
<sequence>MLQELCYATPEELIHGTGELRMIAIDAGFADAIDTMEGTNNITDYLSPRTEKLSCTEMLLFVIWEQKLVITVTYTHQASLYSSYPKADVDTKCDQVIEITLSELEHHIHGPFTSHLSRSLIIEITLSELEHHIHGPFTSHLSRSLSKFNSII</sequence>
<proteinExistence type="predicted"/>
<keyword evidence="2" id="KW-1185">Reference proteome</keyword>
<dbReference type="OrthoDB" id="2224430at2759"/>
<evidence type="ECO:0000313" key="1">
    <source>
        <dbReference type="EMBL" id="RHZ56628.1"/>
    </source>
</evidence>